<feature type="compositionally biased region" description="Basic and acidic residues" evidence="1">
    <location>
        <begin position="68"/>
        <end position="82"/>
    </location>
</feature>
<proteinExistence type="predicted"/>
<feature type="compositionally biased region" description="Low complexity" evidence="1">
    <location>
        <begin position="134"/>
        <end position="160"/>
    </location>
</feature>
<dbReference type="OrthoDB" id="4036555at2759"/>
<keyword evidence="3" id="KW-1185">Reference proteome</keyword>
<evidence type="ECO:0000313" key="2">
    <source>
        <dbReference type="EMBL" id="SCU87709.1"/>
    </source>
</evidence>
<evidence type="ECO:0000313" key="3">
    <source>
        <dbReference type="Proteomes" id="UP000191144"/>
    </source>
</evidence>
<evidence type="ECO:0000256" key="1">
    <source>
        <dbReference type="SAM" id="MobiDB-lite"/>
    </source>
</evidence>
<feature type="region of interest" description="Disordered" evidence="1">
    <location>
        <begin position="1"/>
        <end position="160"/>
    </location>
</feature>
<gene>
    <name evidence="2" type="ORF">LAME_0D11166G</name>
</gene>
<feature type="compositionally biased region" description="Polar residues" evidence="1">
    <location>
        <begin position="92"/>
        <end position="102"/>
    </location>
</feature>
<dbReference type="AlphaFoldDB" id="A0A1G4JCE1"/>
<dbReference type="EMBL" id="LT598482">
    <property type="protein sequence ID" value="SCU87709.1"/>
    <property type="molecule type" value="Genomic_DNA"/>
</dbReference>
<feature type="compositionally biased region" description="Polar residues" evidence="1">
    <location>
        <begin position="16"/>
        <end position="27"/>
    </location>
</feature>
<dbReference type="Proteomes" id="UP000191144">
    <property type="component" value="Chromosome D"/>
</dbReference>
<sequence length="160" mass="17827">MNNRSPTKIRRALSGKNVNQRPSSLSPKKSGILPSSRAGRASPTRKRADQVANAGSWQFFEESEENQELTRLRQQKLRENKFKSPVLDPENDTQIMTHSKSQAEGAPVREPMADLDVEDHAGTWEFYVGENNDSSKSPSRSPSKSSPARLSSRFSSSPLK</sequence>
<name>A0A1G4JCE1_9SACH</name>
<accession>A0A1G4JCE1</accession>
<protein>
    <submittedName>
        <fullName evidence="2">LAME_0D11166g1_1</fullName>
    </submittedName>
</protein>
<reference evidence="3" key="1">
    <citation type="submission" date="2016-03" db="EMBL/GenBank/DDBJ databases">
        <authorList>
            <person name="Devillers Hugo."/>
        </authorList>
    </citation>
    <scope>NUCLEOTIDE SEQUENCE [LARGE SCALE GENOMIC DNA]</scope>
</reference>
<organism evidence="2 3">
    <name type="scientific">Lachancea meyersii CBS 8951</name>
    <dbReference type="NCBI Taxonomy" id="1266667"/>
    <lineage>
        <taxon>Eukaryota</taxon>
        <taxon>Fungi</taxon>
        <taxon>Dikarya</taxon>
        <taxon>Ascomycota</taxon>
        <taxon>Saccharomycotina</taxon>
        <taxon>Saccharomycetes</taxon>
        <taxon>Saccharomycetales</taxon>
        <taxon>Saccharomycetaceae</taxon>
        <taxon>Lachancea</taxon>
    </lineage>
</organism>